<keyword evidence="8" id="KW-1185">Reference proteome</keyword>
<dbReference type="InterPro" id="IPR023213">
    <property type="entry name" value="CAT-like_dom_sf"/>
</dbReference>
<evidence type="ECO:0000256" key="5">
    <source>
        <dbReference type="ARBA" id="ARBA00023194"/>
    </source>
</evidence>
<dbReference type="Gene3D" id="3.30.559.10">
    <property type="entry name" value="Chloramphenicol acetyltransferase-like domain"/>
    <property type="match status" value="3"/>
</dbReference>
<accession>A0ABZ2PFA4</accession>
<dbReference type="Pfam" id="PF13193">
    <property type="entry name" value="AMP-binding_C"/>
    <property type="match status" value="1"/>
</dbReference>
<reference evidence="7 8" key="1">
    <citation type="submission" date="2024-03" db="EMBL/GenBank/DDBJ databases">
        <title>Natural products discovery in diverse microorganisms through a two-stage MS feature dereplication strategy.</title>
        <authorList>
            <person name="Zhang R."/>
        </authorList>
    </citation>
    <scope>NUCLEOTIDE SEQUENCE [LARGE SCALE GENOMIC DNA]</scope>
    <source>
        <strain evidence="7 8">18930</strain>
    </source>
</reference>
<dbReference type="InterPro" id="IPR001031">
    <property type="entry name" value="Thioesterase"/>
</dbReference>
<dbReference type="SMART" id="SM00824">
    <property type="entry name" value="PKS_TE"/>
    <property type="match status" value="1"/>
</dbReference>
<dbReference type="Gene3D" id="3.40.50.12780">
    <property type="entry name" value="N-terminal domain of ligase-like"/>
    <property type="match status" value="1"/>
</dbReference>
<evidence type="ECO:0000256" key="3">
    <source>
        <dbReference type="ARBA" id="ARBA00022553"/>
    </source>
</evidence>
<dbReference type="RefSeq" id="WP_338887504.1">
    <property type="nucleotide sequence ID" value="NZ_CP147846.1"/>
</dbReference>
<dbReference type="InterPro" id="IPR025110">
    <property type="entry name" value="AMP-bd_C"/>
</dbReference>
<dbReference type="Pfam" id="PF00975">
    <property type="entry name" value="Thioesterase"/>
    <property type="match status" value="1"/>
</dbReference>
<dbReference type="InterPro" id="IPR036736">
    <property type="entry name" value="ACP-like_sf"/>
</dbReference>
<evidence type="ECO:0000256" key="1">
    <source>
        <dbReference type="ARBA" id="ARBA00001957"/>
    </source>
</evidence>
<dbReference type="EMBL" id="CP147846">
    <property type="protein sequence ID" value="WXG67750.1"/>
    <property type="molecule type" value="Genomic_DNA"/>
</dbReference>
<evidence type="ECO:0000256" key="4">
    <source>
        <dbReference type="ARBA" id="ARBA00022737"/>
    </source>
</evidence>
<dbReference type="InterPro" id="IPR020845">
    <property type="entry name" value="AMP-binding_CS"/>
</dbReference>
<dbReference type="InterPro" id="IPR009081">
    <property type="entry name" value="PP-bd_ACP"/>
</dbReference>
<dbReference type="SUPFAM" id="SSF47336">
    <property type="entry name" value="ACP-like"/>
    <property type="match status" value="2"/>
</dbReference>
<keyword evidence="4" id="KW-0677">Repeat</keyword>
<dbReference type="Gene3D" id="3.40.50.1820">
    <property type="entry name" value="alpha/beta hydrolase"/>
    <property type="match status" value="1"/>
</dbReference>
<gene>
    <name evidence="7" type="ORF">WDS16_21390</name>
</gene>
<dbReference type="InterPro" id="IPR042099">
    <property type="entry name" value="ANL_N_sf"/>
</dbReference>
<feature type="domain" description="Carrier" evidence="6">
    <location>
        <begin position="931"/>
        <end position="1005"/>
    </location>
</feature>
<dbReference type="CDD" id="cd05930">
    <property type="entry name" value="A_NRPS"/>
    <property type="match status" value="1"/>
</dbReference>
<dbReference type="PROSITE" id="PS50075">
    <property type="entry name" value="CARRIER"/>
    <property type="match status" value="2"/>
</dbReference>
<dbReference type="InterPro" id="IPR001242">
    <property type="entry name" value="Condensation_dom"/>
</dbReference>
<comment type="cofactor">
    <cofactor evidence="1">
        <name>pantetheine 4'-phosphate</name>
        <dbReference type="ChEBI" id="CHEBI:47942"/>
    </cofactor>
</comment>
<keyword evidence="3" id="KW-0597">Phosphoprotein</keyword>
<dbReference type="InterPro" id="IPR020806">
    <property type="entry name" value="PKS_PP-bd"/>
</dbReference>
<dbReference type="PROSITE" id="PS00012">
    <property type="entry name" value="PHOSPHOPANTETHEINE"/>
    <property type="match status" value="1"/>
</dbReference>
<dbReference type="CDD" id="cd19543">
    <property type="entry name" value="DCL_NRPS"/>
    <property type="match status" value="1"/>
</dbReference>
<proteinExistence type="predicted"/>
<dbReference type="PANTHER" id="PTHR45527">
    <property type="entry name" value="NONRIBOSOMAL PEPTIDE SYNTHETASE"/>
    <property type="match status" value="1"/>
</dbReference>
<dbReference type="PROSITE" id="PS00455">
    <property type="entry name" value="AMP_BINDING"/>
    <property type="match status" value="2"/>
</dbReference>
<keyword evidence="5" id="KW-0045">Antibiotic biosynthesis</keyword>
<dbReference type="NCBIfam" id="TIGR01720">
    <property type="entry name" value="NRPS-para261"/>
    <property type="match status" value="1"/>
</dbReference>
<dbReference type="Pfam" id="PF00501">
    <property type="entry name" value="AMP-binding"/>
    <property type="match status" value="2"/>
</dbReference>
<dbReference type="Pfam" id="PF00550">
    <property type="entry name" value="PP-binding"/>
    <property type="match status" value="2"/>
</dbReference>
<dbReference type="SUPFAM" id="SSF52777">
    <property type="entry name" value="CoA-dependent acyltransferases"/>
    <property type="match status" value="6"/>
</dbReference>
<dbReference type="SMART" id="SM00823">
    <property type="entry name" value="PKS_PP"/>
    <property type="match status" value="2"/>
</dbReference>
<dbReference type="Gene3D" id="3.30.559.30">
    <property type="entry name" value="Nonribosomal peptide synthetase, condensation domain"/>
    <property type="match status" value="3"/>
</dbReference>
<dbReference type="InterPro" id="IPR029058">
    <property type="entry name" value="AB_hydrolase_fold"/>
</dbReference>
<keyword evidence="2" id="KW-0596">Phosphopantetheine</keyword>
<dbReference type="PANTHER" id="PTHR45527:SF1">
    <property type="entry name" value="FATTY ACID SYNTHASE"/>
    <property type="match status" value="1"/>
</dbReference>
<evidence type="ECO:0000313" key="8">
    <source>
        <dbReference type="Proteomes" id="UP001432000"/>
    </source>
</evidence>
<dbReference type="InterPro" id="IPR045851">
    <property type="entry name" value="AMP-bd_C_sf"/>
</dbReference>
<evidence type="ECO:0000259" key="6">
    <source>
        <dbReference type="PROSITE" id="PS50075"/>
    </source>
</evidence>
<dbReference type="Proteomes" id="UP001432000">
    <property type="component" value="Chromosome"/>
</dbReference>
<dbReference type="InterPro" id="IPR010060">
    <property type="entry name" value="NRPS_synth"/>
</dbReference>
<dbReference type="NCBIfam" id="TIGR01733">
    <property type="entry name" value="AA-adenyl-dom"/>
    <property type="match status" value="2"/>
</dbReference>
<dbReference type="InterPro" id="IPR010071">
    <property type="entry name" value="AA_adenyl_dom"/>
</dbReference>
<dbReference type="InterPro" id="IPR000873">
    <property type="entry name" value="AMP-dep_synth/lig_dom"/>
</dbReference>
<dbReference type="InterPro" id="IPR020802">
    <property type="entry name" value="TesA-like"/>
</dbReference>
<protein>
    <submittedName>
        <fullName evidence="7">Amino acid adenylation domain-containing protein</fullName>
    </submittedName>
</protein>
<dbReference type="SUPFAM" id="SSF53474">
    <property type="entry name" value="alpha/beta-Hydrolases"/>
    <property type="match status" value="1"/>
</dbReference>
<dbReference type="Gene3D" id="3.30.300.30">
    <property type="match status" value="2"/>
</dbReference>
<organism evidence="7 8">
    <name type="scientific">Rhodococcus sovatensis</name>
    <dbReference type="NCBI Taxonomy" id="1805840"/>
    <lineage>
        <taxon>Bacteria</taxon>
        <taxon>Bacillati</taxon>
        <taxon>Actinomycetota</taxon>
        <taxon>Actinomycetes</taxon>
        <taxon>Mycobacteriales</taxon>
        <taxon>Nocardiaceae</taxon>
        <taxon>Rhodococcus</taxon>
    </lineage>
</organism>
<dbReference type="Gene3D" id="1.10.1200.10">
    <property type="entry name" value="ACP-like"/>
    <property type="match status" value="1"/>
</dbReference>
<dbReference type="Pfam" id="PF00668">
    <property type="entry name" value="Condensation"/>
    <property type="match status" value="3"/>
</dbReference>
<dbReference type="Gene3D" id="2.30.38.10">
    <property type="entry name" value="Luciferase, Domain 3"/>
    <property type="match status" value="1"/>
</dbReference>
<feature type="domain" description="Carrier" evidence="6">
    <location>
        <begin position="2398"/>
        <end position="2473"/>
    </location>
</feature>
<dbReference type="InterPro" id="IPR006162">
    <property type="entry name" value="Ppantetheine_attach_site"/>
</dbReference>
<sequence>MNFSPSTAAVFPLSAAQRGILFAQHLAGDVPVSIAQFVEVHGNLDTRRLVDAAMTAGREFGTGYLRLVEVDGVTMQTVDPDVDESMPTVDLRDEPDPIAAAHAWMRAEYSAPIDLFTDRLVTMAVLRVGDEHVYWYSRIHHIALDGYGAMTLLKRCAELYTGGADASASTAEPLHAIVDADRQYRGSDRFTADRNYWNDHLAGLSDPVSLAGRSAPALAHPLLQRGELDTVTAARLEQLASELNSGVAPVTVAAFGAYLARATGSIEVTLSLPVSARTTAALRRSGGMVANVVPLRLRCDGHTSVADLVRDAQLELTGALRRQRYRQEDIARDLGVDASGFGPSVNMMLFDTRIMLGTFVGRLHVMTSGIIDDLFVNVYPGIGGSTMHIDFQANSTLYSTAELARHHAAFLKFLDRFLTDPYAPVSRLAMTDGAAVHRGPSSRAPRLLPHILGEAAALRPDGIAVVSDSGNYTYRELDERSNRLARALIEHGVRPESAVAVSISRSYESILAMWAVAKTGATFVPIDPTYPRERIDYLLADSGARTIVDAEYVDRDLPYSSNPVTDSDRRGTIDPRNAAYVIYTSGSTGAPKGVVVTHGGIADLISDGIDRLSLSSTSRMTHGYSPSFDASLSELLLTFGAAATAVVVPPGVFGGDDLTELLRGHSVTHIDVTPAVLGTLTPTDLPGLTHVVVGGDACPPELRARWAGDRQMFNGYGPTEMTVTSTFSTPMTAEKPVSIGGPIRGTSALVLDRWLQPVPAGTTGELYLWGAGIARGYHDRPAVTSTRFVANPADPGARLYRTGDLVRWNGDELEYVGRSDFQVKIRGFRIELGEVDAALASAATSEGAPLDFVMTVGHTTDSGATVLVSYVVSTRPLDTSRLTARLSGALPAYMVPSSIMVLDAVPLTPVGKVDRKALPTPTFTAHSPSRVPSTERERTLATLFQQVLGVDEVGAEDSFFALGGDSIVSIQLVSRGRAAGLIFTARDVFERKTVAGIAEAATDAESAPVLVELPGGGTGTVPTTPIVAEMLRSGNFRTYSQAVLITLPHNIPDETVIAAAAHVIDHHDALRSRVRESHEILPVGSVDTTSMYTVDCGDLDAALDRAADRLDPAAGHVVQFARIGNKMWIVLHHVAVDGVSWRILLPDFATAASGGTLQPTGTSLRRWAHGLVAHAPNRFPETDMWSTVAQTSDPMLGSRALDPDLDVTATRADISVTVPAEVTETLLTVLPDRFRCGPNEGLLTALAMAVSVWRQRRTTVVTLEGHGREQQVVPGSDLARTVGWFTTVFPVAFDIGDIDIADAFAGGSAAGTALKAVKETLASIPDHGIGHGILRHFAGVDDIDIAPQLSFNYLGRVQTASDSPWMPERFSSRQDETMALPAAIDINVIAESDGTTSELVATFAYATGLFDSAEIDEFGQLWLRALSALASHVADENTVRHSPSDFALVSTTQQHIESWEREFPTLTDIWPLSPLQEGLLFHAMFDAEGPDSYVVQSVLTLAGVVDASRLHDAAQALVDRHDNLRVAFRDSDSGPRQIVLDGLEVSWTETDLRSVDDAEHAVAEILELDRSTRFHMSDPPLIRFALIRTDDDGYRLLMTNHHILLDGWSTPLLVQELLSLYAAFDGVGGLRPARSYREYLGWLAEQDRAASRLAWRTALTGVESATLIAPSGRLTAEAAAGEQSRPLGVEVTAALHGLARSHGITINTAIQTVWAVMLATMTGSTDVVFGGTVSGRPPALPGVEDMVGLFINTVPVRVRLDPRETVAELMTRVQQEQSALLDHQYIGLSEIHEVAGLPELFDTITVFESYPVDRAALAQSLDLAGMRVLDAEGTDATPYPLSLLIIPGESIQITLKYLVDAIDDERAHTLVDRCVALLSRLSAEPELSVTALEAAGSTTVVHGGHGVLPRTLSEILRATTLRHPDRTAVTFQGVTMTYRELNVVSNRLAHVLLDHGVQPEAVVAIAIPRSIESIVAMWAVAKTGAAFVPIDPSLPADRIARMLVDCGARTGLTVDGVLPTLVTDMIWIDAAAVHPAVRTSVPAVPHLDNLAYLIFTSGSTGIPKAVEVSHRGLANFVAAQTEEFRVSADARVLHFASPSFDASISEALMAFGNGATLVIAPPTVMAGDDLAALVVAEQVSHMVITPAALATVEPADCVRVLAVAGEAVSHDVVDRWSAGRIMLNHYGPTEFTIWATGSAPLHPKSHPDIGVPIRGASILVLDSWLRPVSDGVAGELYLAGPAVARGYRNRSEQTASRFVAHPGEAGARMYRTGDVVRWEADRLHYLGRADFQVKIRGFRVELGEVDAVITEVPGVEFAVTVGVRGPSGATVLVSYVLPSSDSLDTELVRGHATERLPGYMVPTLVQILDTIPLTPVGKIDTRALPAPDFSGRRRRYRAPRTSLEACIVDAFIDVLAIDTIGIDDSFFDLGGNSLVATRVVSRINISSESTVSLRDLFEAPTPAGLAARISSRGADESERSAHPFDMIIPLRVEPGASPLFCIHPTSGLAWCYAGLAASLGSGSSVYGIQSPDLRHSTNPPSTLDEMVDLYVRAIQSVQPHGPYNLLGWSFGGFVAHGVAARLREYNEDVSMLAMLDSDIDSSELAPPPTLDPVEFFREFAPVLGLDTVHDDISIEEATQLVRDTIGTDVVQPEHIERLARSYDNALRLLSGYRPPVYDGDVLFFSASRKEGPSTAAAGWIPFVTGRIDNHSVDAVHDRMLEPAAAQTLSSALLNHLSPTVERRIA</sequence>
<dbReference type="Gene3D" id="3.40.50.980">
    <property type="match status" value="2"/>
</dbReference>
<dbReference type="SUPFAM" id="SSF56801">
    <property type="entry name" value="Acetyl-CoA synthetase-like"/>
    <property type="match status" value="2"/>
</dbReference>
<evidence type="ECO:0000256" key="2">
    <source>
        <dbReference type="ARBA" id="ARBA00022450"/>
    </source>
</evidence>
<evidence type="ECO:0000313" key="7">
    <source>
        <dbReference type="EMBL" id="WXG67750.1"/>
    </source>
</evidence>
<name>A0ABZ2PFA4_9NOCA</name>